<keyword evidence="2" id="KW-0812">Transmembrane</keyword>
<comment type="caution">
    <text evidence="4">The sequence shown here is derived from an EMBL/GenBank/DDBJ whole genome shotgun (WGS) entry which is preliminary data.</text>
</comment>
<dbReference type="Proteomes" id="UP000620104">
    <property type="component" value="Unassembled WGS sequence"/>
</dbReference>
<accession>A0A8H3YHR9</accession>
<feature type="transmembrane region" description="Helical" evidence="2">
    <location>
        <begin position="86"/>
        <end position="105"/>
    </location>
</feature>
<dbReference type="GO" id="GO:0036149">
    <property type="term" value="P:phosphatidylinositol acyl-chain remodeling"/>
    <property type="evidence" value="ECO:0007669"/>
    <property type="project" value="TreeGrafter"/>
</dbReference>
<organism evidence="4 5">
    <name type="scientific">Naganishia liquefaciens</name>
    <dbReference type="NCBI Taxonomy" id="104408"/>
    <lineage>
        <taxon>Eukaryota</taxon>
        <taxon>Fungi</taxon>
        <taxon>Dikarya</taxon>
        <taxon>Basidiomycota</taxon>
        <taxon>Agaricomycotina</taxon>
        <taxon>Tremellomycetes</taxon>
        <taxon>Filobasidiales</taxon>
        <taxon>Filobasidiaceae</taxon>
        <taxon>Naganishia</taxon>
    </lineage>
</organism>
<dbReference type="Pfam" id="PF01553">
    <property type="entry name" value="Acyltransferase"/>
    <property type="match status" value="1"/>
</dbReference>
<evidence type="ECO:0000313" key="5">
    <source>
        <dbReference type="Proteomes" id="UP000620104"/>
    </source>
</evidence>
<dbReference type="AlphaFoldDB" id="A0A8H3YHR9"/>
<feature type="region of interest" description="Disordered" evidence="1">
    <location>
        <begin position="346"/>
        <end position="381"/>
    </location>
</feature>
<dbReference type="InterPro" id="IPR002123">
    <property type="entry name" value="Plipid/glycerol_acylTrfase"/>
</dbReference>
<dbReference type="CDD" id="cd07990">
    <property type="entry name" value="LPLAT_LCLAT1-like"/>
    <property type="match status" value="1"/>
</dbReference>
<reference evidence="4" key="1">
    <citation type="submission" date="2020-07" db="EMBL/GenBank/DDBJ databases">
        <title>Draft Genome Sequence of a Deep-Sea Yeast, Naganishia (Cryptococcus) liquefaciens strain N6.</title>
        <authorList>
            <person name="Han Y.W."/>
            <person name="Kajitani R."/>
            <person name="Morimoto H."/>
            <person name="Parhat M."/>
            <person name="Tsubouchi H."/>
            <person name="Bakenova O."/>
            <person name="Ogata M."/>
            <person name="Argunhan B."/>
            <person name="Aoki R."/>
            <person name="Kajiwara S."/>
            <person name="Itoh T."/>
            <person name="Iwasaki H."/>
        </authorList>
    </citation>
    <scope>NUCLEOTIDE SEQUENCE</scope>
    <source>
        <strain evidence="4">N6</strain>
    </source>
</reference>
<feature type="domain" description="Phospholipid/glycerol acyltransferase" evidence="3">
    <location>
        <begin position="135"/>
        <end position="277"/>
    </location>
</feature>
<protein>
    <recommendedName>
        <fullName evidence="3">Phospholipid/glycerol acyltransferase domain-containing protein</fullName>
    </recommendedName>
</protein>
<keyword evidence="2" id="KW-1133">Transmembrane helix</keyword>
<gene>
    <name evidence="4" type="ORF">NliqN6_6712</name>
</gene>
<keyword evidence="5" id="KW-1185">Reference proteome</keyword>
<keyword evidence="2" id="KW-0472">Membrane</keyword>
<evidence type="ECO:0000256" key="1">
    <source>
        <dbReference type="SAM" id="MobiDB-lite"/>
    </source>
</evidence>
<dbReference type="SMART" id="SM00563">
    <property type="entry name" value="PlsC"/>
    <property type="match status" value="1"/>
</dbReference>
<dbReference type="GO" id="GO:0016746">
    <property type="term" value="F:acyltransferase activity"/>
    <property type="evidence" value="ECO:0007669"/>
    <property type="project" value="InterPro"/>
</dbReference>
<evidence type="ECO:0000256" key="2">
    <source>
        <dbReference type="SAM" id="Phobius"/>
    </source>
</evidence>
<dbReference type="PANTHER" id="PTHR10983:SF16">
    <property type="entry name" value="LYSOCARDIOLIPIN ACYLTRANSFERASE 1"/>
    <property type="match status" value="1"/>
</dbReference>
<evidence type="ECO:0000313" key="4">
    <source>
        <dbReference type="EMBL" id="GHJ90310.1"/>
    </source>
</evidence>
<dbReference type="PANTHER" id="PTHR10983">
    <property type="entry name" value="1-ACYLGLYCEROL-3-PHOSPHATE ACYLTRANSFERASE-RELATED"/>
    <property type="match status" value="1"/>
</dbReference>
<dbReference type="SUPFAM" id="SSF69593">
    <property type="entry name" value="Glycerol-3-phosphate (1)-acyltransferase"/>
    <property type="match status" value="1"/>
</dbReference>
<sequence>MMPIQDMYKLPIASRPAHPTPLVNRLLFYPVFVAGALVILSIQAAFIPIGVTSWTWITLRRSFGLKRTTGWIEQGYEWGVRRTKQLFGMLLIVMISMFAPTTITLTSDDSLSLDRILVRPNPKRSTTYLALPSDLVIMSNHQAYLDWIFIWILGHLSVTPESKEEHPKKEWHHGSRSLIILLKKSLKWLPLVGWGMQVYRFIFLARHWAQDQGNLSKALRDLGARAKTKALGGLWVLIFPEGTITSDDERAKSVRYAQKEGVPDFVNVLHPRSTGLLFILRTLTPQIPTLRLLDITIGYPGVTRGGYAQEWYGLTSVFIKGIPPPTIHVHLRMIDLPNEEIPGVTDPLTASRKGEREQVSDTTPLLVDQPTAGPAHPTSIPGLATEQEAKAFNGWLRKRWGDKEVLLDRFTRTGGFWIAPAEEVDEVQRRGLISGGAVEVPIALW</sequence>
<dbReference type="OrthoDB" id="189226at2759"/>
<evidence type="ECO:0000259" key="3">
    <source>
        <dbReference type="SMART" id="SM00563"/>
    </source>
</evidence>
<dbReference type="GO" id="GO:0005783">
    <property type="term" value="C:endoplasmic reticulum"/>
    <property type="evidence" value="ECO:0007669"/>
    <property type="project" value="TreeGrafter"/>
</dbReference>
<feature type="transmembrane region" description="Helical" evidence="2">
    <location>
        <begin position="27"/>
        <end position="57"/>
    </location>
</feature>
<name>A0A8H3YHR9_9TREE</name>
<dbReference type="EMBL" id="BLZA01000058">
    <property type="protein sequence ID" value="GHJ90310.1"/>
    <property type="molecule type" value="Genomic_DNA"/>
</dbReference>
<proteinExistence type="predicted"/>